<dbReference type="KEGG" id="lamb:KBB96_02060"/>
<proteinExistence type="predicted"/>
<dbReference type="RefSeq" id="WP_211631825.1">
    <property type="nucleotide sequence ID" value="NZ_CP073100.1"/>
</dbReference>
<dbReference type="InterPro" id="IPR011990">
    <property type="entry name" value="TPR-like_helical_dom_sf"/>
</dbReference>
<dbReference type="Gene3D" id="1.25.40.10">
    <property type="entry name" value="Tetratricopeptide repeat domain"/>
    <property type="match status" value="1"/>
</dbReference>
<dbReference type="EMBL" id="CP073100">
    <property type="protein sequence ID" value="QUE51686.1"/>
    <property type="molecule type" value="Genomic_DNA"/>
</dbReference>
<name>A0A975PFM4_9BACT</name>
<evidence type="ECO:0000313" key="1">
    <source>
        <dbReference type="EMBL" id="QUE51686.1"/>
    </source>
</evidence>
<dbReference type="Proteomes" id="UP000676169">
    <property type="component" value="Chromosome"/>
</dbReference>
<reference evidence="1" key="1">
    <citation type="submission" date="2021-04" db="EMBL/GenBank/DDBJ databases">
        <title>Luteolibacter sp. 32A isolated from the skin of an Anderson's salamander (Ambystoma andersonii).</title>
        <authorList>
            <person name="Spergser J."/>
            <person name="Busse H.-J."/>
        </authorList>
    </citation>
    <scope>NUCLEOTIDE SEQUENCE</scope>
    <source>
        <strain evidence="1">32A</strain>
    </source>
</reference>
<accession>A0A975PFM4</accession>
<gene>
    <name evidence="1" type="ORF">KBB96_02060</name>
</gene>
<protein>
    <submittedName>
        <fullName evidence="1">Tetratricopeptide repeat protein</fullName>
    </submittedName>
</protein>
<dbReference type="SUPFAM" id="SSF48452">
    <property type="entry name" value="TPR-like"/>
    <property type="match status" value="1"/>
</dbReference>
<keyword evidence="2" id="KW-1185">Reference proteome</keyword>
<dbReference type="AlphaFoldDB" id="A0A975PFM4"/>
<evidence type="ECO:0000313" key="2">
    <source>
        <dbReference type="Proteomes" id="UP000676169"/>
    </source>
</evidence>
<organism evidence="1 2">
    <name type="scientific">Luteolibacter ambystomatis</name>
    <dbReference type="NCBI Taxonomy" id="2824561"/>
    <lineage>
        <taxon>Bacteria</taxon>
        <taxon>Pseudomonadati</taxon>
        <taxon>Verrucomicrobiota</taxon>
        <taxon>Verrucomicrobiia</taxon>
        <taxon>Verrucomicrobiales</taxon>
        <taxon>Verrucomicrobiaceae</taxon>
        <taxon>Luteolibacter</taxon>
    </lineage>
</organism>
<sequence>MMVIVLCGGSLAGVSHAHGTHSDLMKLVDDQLAREPRNGELWYRRAELDLEHGDWAETLRDLEKTEECAPGKFPVLWVKGQVLDAENKPEEAKGVLDTFLSGNPTHWAALASRARVETKLGLHEKAVLDYTAALANNREAEPDLVQETAACLAANGHDDEAIRVLEAGLKRLGAIPSLQIKVIEVEVNARRYDAALARVAMIEKSAPRPEPWMVQRAGILIRAERPREARATWESLLSHLQSLPDAERGSHAMSVFARQARTAIASLDSSTARSNPFASPNP</sequence>